<sequence>MTRSPICVNQRRRHPFRRVPCSFVRRSSEYLARLAATLIHLLSIPLDPASCTYRALGKLRRARVPCIVAPPSAGRPSVCVRCVQHVAL</sequence>
<gene>
    <name evidence="1" type="ORF">PUN28_012581</name>
</gene>
<accession>A0AAW2FHI5</accession>
<evidence type="ECO:0000313" key="1">
    <source>
        <dbReference type="EMBL" id="KAL0113520.1"/>
    </source>
</evidence>
<comment type="caution">
    <text evidence="1">The sequence shown here is derived from an EMBL/GenBank/DDBJ whole genome shotgun (WGS) entry which is preliminary data.</text>
</comment>
<organism evidence="1 2">
    <name type="scientific">Cardiocondyla obscurior</name>
    <dbReference type="NCBI Taxonomy" id="286306"/>
    <lineage>
        <taxon>Eukaryota</taxon>
        <taxon>Metazoa</taxon>
        <taxon>Ecdysozoa</taxon>
        <taxon>Arthropoda</taxon>
        <taxon>Hexapoda</taxon>
        <taxon>Insecta</taxon>
        <taxon>Pterygota</taxon>
        <taxon>Neoptera</taxon>
        <taxon>Endopterygota</taxon>
        <taxon>Hymenoptera</taxon>
        <taxon>Apocrita</taxon>
        <taxon>Aculeata</taxon>
        <taxon>Formicoidea</taxon>
        <taxon>Formicidae</taxon>
        <taxon>Myrmicinae</taxon>
        <taxon>Cardiocondyla</taxon>
    </lineage>
</organism>
<name>A0AAW2FHI5_9HYME</name>
<reference evidence="1 2" key="1">
    <citation type="submission" date="2023-03" db="EMBL/GenBank/DDBJ databases">
        <title>High recombination rates correlate with genetic variation in Cardiocondyla obscurior ants.</title>
        <authorList>
            <person name="Errbii M."/>
        </authorList>
    </citation>
    <scope>NUCLEOTIDE SEQUENCE [LARGE SCALE GENOMIC DNA]</scope>
    <source>
        <strain evidence="1">Alpha-2009</strain>
        <tissue evidence="1">Whole body</tissue>
    </source>
</reference>
<dbReference type="AlphaFoldDB" id="A0AAW2FHI5"/>
<keyword evidence="2" id="KW-1185">Reference proteome</keyword>
<protein>
    <submittedName>
        <fullName evidence="1">Uncharacterized protein</fullName>
    </submittedName>
</protein>
<dbReference type="EMBL" id="JADYXP020000012">
    <property type="protein sequence ID" value="KAL0113520.1"/>
    <property type="molecule type" value="Genomic_DNA"/>
</dbReference>
<proteinExistence type="predicted"/>
<dbReference type="Proteomes" id="UP001430953">
    <property type="component" value="Unassembled WGS sequence"/>
</dbReference>
<evidence type="ECO:0000313" key="2">
    <source>
        <dbReference type="Proteomes" id="UP001430953"/>
    </source>
</evidence>